<dbReference type="HOGENOM" id="CLU_185088_0_0_4"/>
<gene>
    <name evidence="1" type="ORF">LT85_1204</name>
</gene>
<dbReference type="STRING" id="279058.LT85_1204"/>
<dbReference type="Proteomes" id="UP000030302">
    <property type="component" value="Chromosome"/>
</dbReference>
<dbReference type="EMBL" id="CP009962">
    <property type="protein sequence ID" value="AIY40362.1"/>
    <property type="molecule type" value="Genomic_DNA"/>
</dbReference>
<dbReference type="AlphaFoldDB" id="A0A0A1FBY1"/>
<keyword evidence="2" id="KW-1185">Reference proteome</keyword>
<dbReference type="RefSeq" id="WP_038486544.1">
    <property type="nucleotide sequence ID" value="NZ_CP009962.1"/>
</dbReference>
<evidence type="ECO:0000313" key="1">
    <source>
        <dbReference type="EMBL" id="AIY40362.1"/>
    </source>
</evidence>
<organism evidence="1 2">
    <name type="scientific">Collimonas arenae</name>
    <dbReference type="NCBI Taxonomy" id="279058"/>
    <lineage>
        <taxon>Bacteria</taxon>
        <taxon>Pseudomonadati</taxon>
        <taxon>Pseudomonadota</taxon>
        <taxon>Betaproteobacteria</taxon>
        <taxon>Burkholderiales</taxon>
        <taxon>Oxalobacteraceae</taxon>
        <taxon>Collimonas</taxon>
    </lineage>
</organism>
<sequence length="94" mass="10667">MKTALVGDKDIPEFDKDIMANLLITIVEEKLVRQEQMLIAVVNAKQEIYRVIGAADRKQFINAVEELEDLELSNELDEIDRAKNGYDAIFGLNT</sequence>
<name>A0A0A1FBY1_9BURK</name>
<accession>A0A0A1FBY1</accession>
<dbReference type="KEGG" id="care:LT85_1204"/>
<protein>
    <submittedName>
        <fullName evidence="1">Uncharacterized protein</fullName>
    </submittedName>
</protein>
<evidence type="ECO:0000313" key="2">
    <source>
        <dbReference type="Proteomes" id="UP000030302"/>
    </source>
</evidence>
<reference evidence="2" key="1">
    <citation type="journal article" date="2014" name="Soil Biol. Biochem.">
        <title>Structure and function of bacterial communities in ageing soils: Insights from the Mendocino ecological staircase.</title>
        <authorList>
            <person name="Uroz S."/>
            <person name="Tech J.J."/>
            <person name="Sawaya N.A."/>
            <person name="Frey-Klett P."/>
            <person name="Leveau J.H.J."/>
        </authorList>
    </citation>
    <scope>NUCLEOTIDE SEQUENCE [LARGE SCALE GENOMIC DNA]</scope>
    <source>
        <strain evidence="2">Cal35</strain>
    </source>
</reference>
<proteinExistence type="predicted"/>